<evidence type="ECO:0000313" key="3">
    <source>
        <dbReference type="EMBL" id="SKB73427.1"/>
    </source>
</evidence>
<keyword evidence="1" id="KW-0732">Signal</keyword>
<dbReference type="PANTHER" id="PTHR14969">
    <property type="entry name" value="SPHINGOSINE-1-PHOSPHATE PHOSPHOHYDROLASE"/>
    <property type="match status" value="1"/>
</dbReference>
<dbReference type="InterPro" id="IPR036938">
    <property type="entry name" value="PAP2/HPO_sf"/>
</dbReference>
<evidence type="ECO:0000259" key="2">
    <source>
        <dbReference type="SMART" id="SM00014"/>
    </source>
</evidence>
<sequence length="246" mass="27765">MIRRIKILILIFCCINLAFAQQVDSLDFAKETSLLPSDRQGFKIKKLYVPVGLMLAGVAFGSKSLESLNSEIVEERNEHLLNFTSHLDDFLQFSPIVTAYALDAFGVKSKTDLGNRTAILLKGEVLTLGSVFVMKSLIHENRPDSSNSQSFPSGHTAQAFAAATFLSEEYKGRFPWMPYAAYGVASTVGVFRMVNNKHYISDVLFGAGLGILSMKVAYWTHQYKWNKKERHEQAYQQYIKNEKVIY</sequence>
<dbReference type="SMART" id="SM00014">
    <property type="entry name" value="acidPPc"/>
    <property type="match status" value="1"/>
</dbReference>
<dbReference type="EMBL" id="FUYZ01000002">
    <property type="protein sequence ID" value="SKB73427.1"/>
    <property type="molecule type" value="Genomic_DNA"/>
</dbReference>
<dbReference type="Gene3D" id="1.20.144.10">
    <property type="entry name" value="Phosphatidic acid phosphatase type 2/haloperoxidase"/>
    <property type="match status" value="1"/>
</dbReference>
<dbReference type="OrthoDB" id="9773582at2"/>
<dbReference type="Pfam" id="PF01569">
    <property type="entry name" value="PAP2"/>
    <property type="match status" value="1"/>
</dbReference>
<proteinExistence type="predicted"/>
<evidence type="ECO:0000313" key="4">
    <source>
        <dbReference type="Proteomes" id="UP000191112"/>
    </source>
</evidence>
<dbReference type="SUPFAM" id="SSF48317">
    <property type="entry name" value="Acid phosphatase/Vanadium-dependent haloperoxidase"/>
    <property type="match status" value="1"/>
</dbReference>
<gene>
    <name evidence="3" type="ORF">SAMN05660477_00895</name>
</gene>
<dbReference type="STRING" id="619805.SAMN05660477_00895"/>
<dbReference type="AlphaFoldDB" id="A0A1T5DNW9"/>
<dbReference type="PANTHER" id="PTHR14969:SF13">
    <property type="entry name" value="AT30094P"/>
    <property type="match status" value="1"/>
</dbReference>
<dbReference type="CDD" id="cd03394">
    <property type="entry name" value="PAP2_like_5"/>
    <property type="match status" value="1"/>
</dbReference>
<name>A0A1T5DNW9_9FLAO</name>
<feature type="domain" description="Phosphatidic acid phosphatase type 2/haloperoxidase" evidence="2">
    <location>
        <begin position="117"/>
        <end position="218"/>
    </location>
</feature>
<feature type="signal peptide" evidence="1">
    <location>
        <begin position="1"/>
        <end position="20"/>
    </location>
</feature>
<dbReference type="InterPro" id="IPR000326">
    <property type="entry name" value="PAP2/HPO"/>
</dbReference>
<reference evidence="3 4" key="1">
    <citation type="submission" date="2017-02" db="EMBL/GenBank/DDBJ databases">
        <authorList>
            <person name="Peterson S.W."/>
        </authorList>
    </citation>
    <scope>NUCLEOTIDE SEQUENCE [LARGE SCALE GENOMIC DNA]</scope>
    <source>
        <strain evidence="3 4">DSM 22323</strain>
    </source>
</reference>
<dbReference type="RefSeq" id="WP_079666372.1">
    <property type="nucleotide sequence ID" value="NZ_FUYZ01000002.1"/>
</dbReference>
<keyword evidence="4" id="KW-1185">Reference proteome</keyword>
<evidence type="ECO:0000256" key="1">
    <source>
        <dbReference type="SAM" id="SignalP"/>
    </source>
</evidence>
<organism evidence="3 4">
    <name type="scientific">Soonwooa buanensis</name>
    <dbReference type="NCBI Taxonomy" id="619805"/>
    <lineage>
        <taxon>Bacteria</taxon>
        <taxon>Pseudomonadati</taxon>
        <taxon>Bacteroidota</taxon>
        <taxon>Flavobacteriia</taxon>
        <taxon>Flavobacteriales</taxon>
        <taxon>Weeksellaceae</taxon>
        <taxon>Chryseobacterium group</taxon>
        <taxon>Soonwooa</taxon>
    </lineage>
</organism>
<protein>
    <submittedName>
        <fullName evidence="3">Membrane-associated phospholipid phosphatase</fullName>
    </submittedName>
</protein>
<accession>A0A1T5DNW9</accession>
<dbReference type="Proteomes" id="UP000191112">
    <property type="component" value="Unassembled WGS sequence"/>
</dbReference>
<feature type="chain" id="PRO_5012097645" evidence="1">
    <location>
        <begin position="21"/>
        <end position="246"/>
    </location>
</feature>